<accession>A0AAV7KDP5</accession>
<reference evidence="4 5" key="1">
    <citation type="journal article" date="2023" name="BMC Biol.">
        <title>The compact genome of the sponge Oopsacas minuta (Hexactinellida) is lacking key metazoan core genes.</title>
        <authorList>
            <person name="Santini S."/>
            <person name="Schenkelaars Q."/>
            <person name="Jourda C."/>
            <person name="Duchesne M."/>
            <person name="Belahbib H."/>
            <person name="Rocher C."/>
            <person name="Selva M."/>
            <person name="Riesgo A."/>
            <person name="Vervoort M."/>
            <person name="Leys S.P."/>
            <person name="Kodjabachian L."/>
            <person name="Le Bivic A."/>
            <person name="Borchiellini C."/>
            <person name="Claverie J.M."/>
            <person name="Renard E."/>
        </authorList>
    </citation>
    <scope>NUCLEOTIDE SEQUENCE [LARGE SCALE GENOMIC DNA]</scope>
    <source>
        <strain evidence="4">SPO-2</strain>
    </source>
</reference>
<keyword evidence="2" id="KW-0539">Nucleus</keyword>
<dbReference type="InterPro" id="IPR003417">
    <property type="entry name" value="CBF_beta"/>
</dbReference>
<evidence type="ECO:0000256" key="2">
    <source>
        <dbReference type="ARBA" id="ARBA00023242"/>
    </source>
</evidence>
<gene>
    <name evidence="4" type="ORF">LOD99_10780</name>
</gene>
<evidence type="ECO:0000256" key="1">
    <source>
        <dbReference type="ARBA" id="ARBA00004123"/>
    </source>
</evidence>
<dbReference type="GO" id="GO:0006357">
    <property type="term" value="P:regulation of transcription by RNA polymerase II"/>
    <property type="evidence" value="ECO:0007669"/>
    <property type="project" value="TreeGrafter"/>
</dbReference>
<comment type="caution">
    <text evidence="4">The sequence shown here is derived from an EMBL/GenBank/DDBJ whole genome shotgun (WGS) entry which is preliminary data.</text>
</comment>
<keyword evidence="5" id="KW-1185">Reference proteome</keyword>
<dbReference type="InterPro" id="IPR036552">
    <property type="entry name" value="CBF_bsu_sf"/>
</dbReference>
<dbReference type="Pfam" id="PF02312">
    <property type="entry name" value="CBF_beta"/>
    <property type="match status" value="1"/>
</dbReference>
<dbReference type="Gene3D" id="2.40.250.10">
    <property type="entry name" value="Core binding factor, beta subunit"/>
    <property type="match status" value="1"/>
</dbReference>
<dbReference type="EMBL" id="JAKMXF010000061">
    <property type="protein sequence ID" value="KAI6659432.1"/>
    <property type="molecule type" value="Genomic_DNA"/>
</dbReference>
<dbReference type="GO" id="GO:0016513">
    <property type="term" value="C:core-binding factor complex"/>
    <property type="evidence" value="ECO:0007669"/>
    <property type="project" value="TreeGrafter"/>
</dbReference>
<comment type="subcellular location">
    <subcellularLocation>
        <location evidence="1">Nucleus</location>
    </subcellularLocation>
</comment>
<dbReference type="GO" id="GO:0043565">
    <property type="term" value="F:sequence-specific DNA binding"/>
    <property type="evidence" value="ECO:0007669"/>
    <property type="project" value="TreeGrafter"/>
</dbReference>
<evidence type="ECO:0000256" key="3">
    <source>
        <dbReference type="ARBA" id="ARBA00025734"/>
    </source>
</evidence>
<protein>
    <submittedName>
        <fullName evidence="4">Uncharacterized protein</fullName>
    </submittedName>
</protein>
<evidence type="ECO:0000313" key="4">
    <source>
        <dbReference type="EMBL" id="KAI6659432.1"/>
    </source>
</evidence>
<evidence type="ECO:0000313" key="5">
    <source>
        <dbReference type="Proteomes" id="UP001165289"/>
    </source>
</evidence>
<dbReference type="SUPFAM" id="SSF50723">
    <property type="entry name" value="Core binding factor beta, CBF"/>
    <property type="match status" value="1"/>
</dbReference>
<dbReference type="Proteomes" id="UP001165289">
    <property type="component" value="Unassembled WGS sequence"/>
</dbReference>
<comment type="similarity">
    <text evidence="3">Belongs to the CBF-beta family.</text>
</comment>
<dbReference type="AlphaFoldDB" id="A0AAV7KDP5"/>
<sequence length="171" mass="20248">MPRVIPNQKERFDKDELFKKLTQDCEVKYSAFRDLQHEERKKKFLESIKEGYSTISFVNTGSNLSLQFCRNAWSDIREDRLPTPDFVDFSREEGRVNLEAFLIFNGVCVNWVGWIDLESLSGKAKFVFNFERAQLEEKLRKDAMEQAIMKLFEWLDLNIFKISPFSGLFRP</sequence>
<dbReference type="PANTHER" id="PTHR10276">
    <property type="entry name" value="CORE-BINDING FACTOR, BETA SUBUNIT"/>
    <property type="match status" value="1"/>
</dbReference>
<organism evidence="4 5">
    <name type="scientific">Oopsacas minuta</name>
    <dbReference type="NCBI Taxonomy" id="111878"/>
    <lineage>
        <taxon>Eukaryota</taxon>
        <taxon>Metazoa</taxon>
        <taxon>Porifera</taxon>
        <taxon>Hexactinellida</taxon>
        <taxon>Hexasterophora</taxon>
        <taxon>Lyssacinosida</taxon>
        <taxon>Leucopsacidae</taxon>
        <taxon>Oopsacas</taxon>
    </lineage>
</organism>
<dbReference type="GO" id="GO:0003713">
    <property type="term" value="F:transcription coactivator activity"/>
    <property type="evidence" value="ECO:0007669"/>
    <property type="project" value="InterPro"/>
</dbReference>
<dbReference type="PANTHER" id="PTHR10276:SF3">
    <property type="entry name" value="CORE-BINDING FACTOR SUBUNIT BETA"/>
    <property type="match status" value="1"/>
</dbReference>
<proteinExistence type="inferred from homology"/>
<name>A0AAV7KDP5_9METZ</name>